<dbReference type="InterPro" id="IPR021059">
    <property type="entry name" value="DnaJ-related_N"/>
</dbReference>
<dbReference type="AlphaFoldDB" id="A0A5B7Y9T5"/>
<dbReference type="KEGG" id="salk:FBQ74_00730"/>
<evidence type="ECO:0000259" key="2">
    <source>
        <dbReference type="PROSITE" id="PS50076"/>
    </source>
</evidence>
<dbReference type="SUPFAM" id="SSF46565">
    <property type="entry name" value="Chaperone J-domain"/>
    <property type="match status" value="1"/>
</dbReference>
<reference evidence="3 4" key="1">
    <citation type="submission" date="2019-04" db="EMBL/GenBank/DDBJ databases">
        <title>Salinimonas iocasae sp. nov., a halophilic bacterium isolated from the outer tube casing of tubeworms in Okinawa Trough.</title>
        <authorList>
            <person name="Zhang H."/>
            <person name="Wang H."/>
            <person name="Li C."/>
        </authorList>
    </citation>
    <scope>NUCLEOTIDE SEQUENCE [LARGE SCALE GENOMIC DNA]</scope>
    <source>
        <strain evidence="3 4">KX18D6</strain>
    </source>
</reference>
<gene>
    <name evidence="3" type="ORF">FBQ74_00730</name>
</gene>
<dbReference type="Proteomes" id="UP000304912">
    <property type="component" value="Chromosome"/>
</dbReference>
<dbReference type="PROSITE" id="PS50076">
    <property type="entry name" value="DNAJ_2"/>
    <property type="match status" value="1"/>
</dbReference>
<accession>A0A5B7Y9T5</accession>
<name>A0A5B7Y9T5_9ALTE</name>
<keyword evidence="1" id="KW-0143">Chaperone</keyword>
<keyword evidence="4" id="KW-1185">Reference proteome</keyword>
<organism evidence="3 4">
    <name type="scientific">Salinimonas iocasae</name>
    <dbReference type="NCBI Taxonomy" id="2572577"/>
    <lineage>
        <taxon>Bacteria</taxon>
        <taxon>Pseudomonadati</taxon>
        <taxon>Pseudomonadota</taxon>
        <taxon>Gammaproteobacteria</taxon>
        <taxon>Alteromonadales</taxon>
        <taxon>Alteromonadaceae</taxon>
        <taxon>Alteromonas/Salinimonas group</taxon>
        <taxon>Salinimonas</taxon>
    </lineage>
</organism>
<dbReference type="Gene3D" id="1.10.287.110">
    <property type="entry name" value="DnaJ domain"/>
    <property type="match status" value="1"/>
</dbReference>
<protein>
    <submittedName>
        <fullName evidence="3">Molecular chaperone DnaJ</fullName>
    </submittedName>
</protein>
<dbReference type="SMART" id="SM00271">
    <property type="entry name" value="DnaJ"/>
    <property type="match status" value="1"/>
</dbReference>
<dbReference type="RefSeq" id="WP_139754849.1">
    <property type="nucleotide sequence ID" value="NZ_CP039852.1"/>
</dbReference>
<dbReference type="InterPro" id="IPR036869">
    <property type="entry name" value="J_dom_sf"/>
</dbReference>
<dbReference type="InterPro" id="IPR001623">
    <property type="entry name" value="DnaJ_domain"/>
</dbReference>
<evidence type="ECO:0000313" key="4">
    <source>
        <dbReference type="Proteomes" id="UP000304912"/>
    </source>
</evidence>
<dbReference type="CDD" id="cd06257">
    <property type="entry name" value="DnaJ"/>
    <property type="match status" value="1"/>
</dbReference>
<sequence length="211" mass="23968">MSAEDEVTHPLVEQVTIAIQDQLALLREGVSEYQLIEKLQNAPYWLFDKEALRESGNLFQTHFLLFHCLYTLRDSWRRGQIGELAISATSIKLHPYKSDGPAIAEADPLRTYYLDWSHFSRTTESDVDDMLNSFWKAMSDNAYGIVSEPDKADALEVLGFAPDATPTTQQIKRQYRSLQHQNHPDKGGNNTLSQSLTAAYKALMISKRTDD</sequence>
<evidence type="ECO:0000256" key="1">
    <source>
        <dbReference type="ARBA" id="ARBA00023186"/>
    </source>
</evidence>
<proteinExistence type="predicted"/>
<dbReference type="EMBL" id="CP039852">
    <property type="protein sequence ID" value="QCZ92086.1"/>
    <property type="molecule type" value="Genomic_DNA"/>
</dbReference>
<dbReference type="Pfam" id="PF12339">
    <property type="entry name" value="DNAJ_related"/>
    <property type="match status" value="1"/>
</dbReference>
<evidence type="ECO:0000313" key="3">
    <source>
        <dbReference type="EMBL" id="QCZ92086.1"/>
    </source>
</evidence>
<feature type="domain" description="J" evidence="2">
    <location>
        <begin position="153"/>
        <end position="211"/>
    </location>
</feature>
<dbReference type="OrthoDB" id="581986at2"/>